<dbReference type="InterPro" id="IPR011625">
    <property type="entry name" value="A2M_N_BRD"/>
</dbReference>
<evidence type="ECO:0000313" key="5">
    <source>
        <dbReference type="EMBL" id="HIW10163.1"/>
    </source>
</evidence>
<evidence type="ECO:0000313" key="6">
    <source>
        <dbReference type="Proteomes" id="UP000823926"/>
    </source>
</evidence>
<keyword evidence="2" id="KW-0732">Signal</keyword>
<dbReference type="InterPro" id="IPR001599">
    <property type="entry name" value="Macroglobln_a2"/>
</dbReference>
<dbReference type="Pfam" id="PF07703">
    <property type="entry name" value="A2M_BRD"/>
    <property type="match status" value="1"/>
</dbReference>
<organism evidence="5 6">
    <name type="scientific">Candidatus Rikenella faecigallinarum</name>
    <dbReference type="NCBI Taxonomy" id="2838745"/>
    <lineage>
        <taxon>Bacteria</taxon>
        <taxon>Pseudomonadati</taxon>
        <taxon>Bacteroidota</taxon>
        <taxon>Bacteroidia</taxon>
        <taxon>Bacteroidales</taxon>
        <taxon>Rikenellaceae</taxon>
        <taxon>Rikenella</taxon>
    </lineage>
</organism>
<dbReference type="InterPro" id="IPR021868">
    <property type="entry name" value="Alpha_2_Macroglob_MG3"/>
</dbReference>
<dbReference type="Proteomes" id="UP000823926">
    <property type="component" value="Unassembled WGS sequence"/>
</dbReference>
<evidence type="ECO:0000256" key="2">
    <source>
        <dbReference type="ARBA" id="ARBA00022729"/>
    </source>
</evidence>
<dbReference type="InterPro" id="IPR008930">
    <property type="entry name" value="Terpenoid_cyclase/PrenylTrfase"/>
</dbReference>
<dbReference type="Pfam" id="PF11974">
    <property type="entry name" value="bMG3"/>
    <property type="match status" value="1"/>
</dbReference>
<accession>A0A9D1QBQ3</accession>
<dbReference type="GO" id="GO:0004866">
    <property type="term" value="F:endopeptidase inhibitor activity"/>
    <property type="evidence" value="ECO:0007669"/>
    <property type="project" value="InterPro"/>
</dbReference>
<dbReference type="Pfam" id="PF00207">
    <property type="entry name" value="A2M"/>
    <property type="match status" value="1"/>
</dbReference>
<evidence type="ECO:0000256" key="1">
    <source>
        <dbReference type="ARBA" id="ARBA00010556"/>
    </source>
</evidence>
<dbReference type="PANTHER" id="PTHR40094">
    <property type="entry name" value="ALPHA-2-MACROGLOBULIN HOMOLOG"/>
    <property type="match status" value="1"/>
</dbReference>
<dbReference type="InterPro" id="IPR047565">
    <property type="entry name" value="Alpha-macroglob_thiol-ester_cl"/>
</dbReference>
<dbReference type="InterPro" id="IPR002890">
    <property type="entry name" value="MG2"/>
</dbReference>
<comment type="caution">
    <text evidence="5">The sequence shown here is derived from an EMBL/GenBank/DDBJ whole genome shotgun (WGS) entry which is preliminary data.</text>
</comment>
<dbReference type="SMART" id="SM01359">
    <property type="entry name" value="A2M_N_2"/>
    <property type="match status" value="1"/>
</dbReference>
<dbReference type="InterPro" id="IPR041246">
    <property type="entry name" value="Bact_MG10"/>
</dbReference>
<evidence type="ECO:0008006" key="7">
    <source>
        <dbReference type="Google" id="ProtNLM"/>
    </source>
</evidence>
<evidence type="ECO:0000259" key="4">
    <source>
        <dbReference type="SMART" id="SM01360"/>
    </source>
</evidence>
<dbReference type="Pfam" id="PF17973">
    <property type="entry name" value="bMG10"/>
    <property type="match status" value="1"/>
</dbReference>
<proteinExistence type="inferred from homology"/>
<sequence length="1876" mass="205163">MKRQSLLAIPRAVMYGLLLWGVAVAVAACGSRASQTNSTKPVELVYNSLVESFTAGTIGRTEPVEVTLTEPVAADVRLGKYLDISPRVKGQWSISAEDARKLIFTPESAFERGTLYTVRMDLKGLLPTHPEAREFSFSFQTLPAEASAELTAFTVEENKTFTVEGTLFTADGEDSTRIRQMVVWDHLNGGTVHWMHSADRCTHTFVITGIQAPKQDEQLTLTVKDKKAGYDRQQLLQVLLPKAESGLALHSVAYVTEPEKYVEVRFTRRLDPAQDLDGLIRLERLVTVRQVEGNVVNLYIDPLSLDEDEPSTTVTLLVEGSVRAEDGSTLGETLKQSVVIENSAPAVRFVGGGTVVPPVSALVDGDTKGQGVPFQAVGLRAVRVDVFRIPEASVGQFLQESDLSDHSSGNLMQVARPVATKTIFLDGGGTQKLRHWATYSLDLDALVKPEPGAMYRIVLSFDRSMAALPCIPMAERITPQEAQRQDEMRFQQMQEQFDEGGYYWMSARYDWSDYRWRDRNDPCTPSYYFNKTVERNLLVSDLGVVAKAGSEPQMLFLVHSIATTKPIKDARVELHNFQGQSVGWGVTDGDGKVAVRYEKGRPYYAVVSKDEQRTYLKVNAGSELSTSTFDVSGEQVQQGLRGFIWTERGVWRPGDSIYLNFVAAGGSLPKEHPVTVELRTPLGQLYQRRVATQNTGGIYSFLLATDAGAPTGVWNATVTVGGATFSKRLRVEAVKPNRLKIDLKFPKKYIQRGEPLDATLHGEWLTGARAGDLRYTIETEFVAVRHSFDRFPDYRFDNAYRTFTPERATPITGMTDARGDARIEAVLNGGERAGGMLQANITTRLFDPSGEASIAGETMLYSPFTSYVGIRPPEGADDRLDTDKEYTFGIATVTPDGAVAGRRTVEVNVYKVDWYWWWSAERNELARYVSDRDLTPVRHDEVETSAAGGRASYKLTIPKEEWGTYYVTARDVESGHESAVLVYMDWPDYGNRQYDGGGAMRLAVSLDKADYTVGEQATVSFPAVQGARAIISVENGSRVLRTFPVECDHDGQTQYTFEVTADMQPNVYLNVTLLQPYGSVKNDLPVRLYGIVPMEVSSGQSRLEMVIAAPDEVLPESEMSLVVSEKNGQSCAYTLAVVDEGLLDLTRFRTPNPWEAFHARVALGVSTWDIYNNVLGAYGGRIEQMFAIGGDAALNPAAKASVHRFPPVVRYLGTFQLKAGQKATHKVQLPAYMGRVRVMVVAVAPEADSGNGAWGSADKSVAVRAPLMVLGSAPRSVAPGDEVVVPATLIATQDGLGQVATTITVDKTLFTVVGDARKNVTINEKGDRVVLFRLRVNDVVPTDAAGGHIELTTTGGGRTSHYGMDIPLRTLEQPVIQGQSYTVASGKTWNGTASAVGMPGTQRLMLEVSSMQPIGAAQRLAYLSAYPYGCIEQITSTAFPLLYLPRMADLTANEQATARSKVMMVLNKYRQYATPDGAMGYWPGASSPSAWGSVYALHFMTVAGHNGYSMPAGVYDRLLAAVRSSAVRWNVSENEPLNLIQAYQLYVLALAGKPEMGAMNRLRQSDAMTREARWMLASAYAAAGRNDVGRTVVAEAKLAADSLTDREAVLAQRVMTYGSTERAEAVQLLGETLLGRSGEAAQLAQRIARQLSSDEWMSTQTTAWCMIAMGEYMTRNGQGSALDFEWSAAGRRGQVAASSGKMLWTGEWDNPGAGKLSVTNHTKGTLYIRAVTSGIASGREVAAAMNGLEVSVRYLNEAGQPIEVASLEQGTDFISEVTVTNRTAEPVFNLMLTEPMASGWEIRPSGDFAAGVTYQDVRDDRVDSYIEQLSAGASVTIRTRLNATYAGDYTLPAVRCAAMYDEQVAGNTASGRVRVQ</sequence>
<protein>
    <recommendedName>
        <fullName evidence="7">Alpha-2-macroglobulin</fullName>
    </recommendedName>
</protein>
<dbReference type="EMBL" id="DXHL01000006">
    <property type="protein sequence ID" value="HIW10163.1"/>
    <property type="molecule type" value="Genomic_DNA"/>
</dbReference>
<dbReference type="Pfam" id="PF17972">
    <property type="entry name" value="bMG5"/>
    <property type="match status" value="1"/>
</dbReference>
<gene>
    <name evidence="5" type="ORF">H9888_01560</name>
</gene>
<comment type="similarity">
    <text evidence="1">Belongs to the protease inhibitor I39 (alpha-2-macroglobulin) family. Bacterial alpha-2-macroglobulin subfamily.</text>
</comment>
<feature type="domain" description="Alpha-2-macroglobulin bait region" evidence="3">
    <location>
        <begin position="1002"/>
        <end position="1145"/>
    </location>
</feature>
<feature type="domain" description="Alpha-2-macroglobulin" evidence="4">
    <location>
        <begin position="1209"/>
        <end position="1303"/>
    </location>
</feature>
<reference evidence="5" key="1">
    <citation type="journal article" date="2021" name="PeerJ">
        <title>Extensive microbial diversity within the chicken gut microbiome revealed by metagenomics and culture.</title>
        <authorList>
            <person name="Gilroy R."/>
            <person name="Ravi A."/>
            <person name="Getino M."/>
            <person name="Pursley I."/>
            <person name="Horton D.L."/>
            <person name="Alikhan N.F."/>
            <person name="Baker D."/>
            <person name="Gharbi K."/>
            <person name="Hall N."/>
            <person name="Watson M."/>
            <person name="Adriaenssens E.M."/>
            <person name="Foster-Nyarko E."/>
            <person name="Jarju S."/>
            <person name="Secka A."/>
            <person name="Antonio M."/>
            <person name="Oren A."/>
            <person name="Chaudhuri R.R."/>
            <person name="La Ragione R."/>
            <person name="Hildebrand F."/>
            <person name="Pallen M.J."/>
        </authorList>
    </citation>
    <scope>NUCLEOTIDE SEQUENCE</scope>
    <source>
        <strain evidence="5">ChiBcec15-1070</strain>
    </source>
</reference>
<dbReference type="InterPro" id="IPR051802">
    <property type="entry name" value="YfhM-like"/>
</dbReference>
<name>A0A9D1QBQ3_9BACT</name>
<dbReference type="SUPFAM" id="SSF48239">
    <property type="entry name" value="Terpenoid cyclases/Protein prenyltransferases"/>
    <property type="match status" value="1"/>
</dbReference>
<dbReference type="Gene3D" id="1.50.10.20">
    <property type="match status" value="1"/>
</dbReference>
<evidence type="ECO:0000259" key="3">
    <source>
        <dbReference type="SMART" id="SM01359"/>
    </source>
</evidence>
<dbReference type="SMART" id="SM01419">
    <property type="entry name" value="Thiol-ester_cl"/>
    <property type="match status" value="1"/>
</dbReference>
<reference evidence="5" key="2">
    <citation type="submission" date="2021-04" db="EMBL/GenBank/DDBJ databases">
        <authorList>
            <person name="Gilroy R."/>
        </authorList>
    </citation>
    <scope>NUCLEOTIDE SEQUENCE</scope>
    <source>
        <strain evidence="5">ChiBcec15-1070</strain>
    </source>
</reference>
<dbReference type="CDD" id="cd02891">
    <property type="entry name" value="A2M_like"/>
    <property type="match status" value="1"/>
</dbReference>
<dbReference type="Pfam" id="PF17962">
    <property type="entry name" value="bMG6"/>
    <property type="match status" value="1"/>
</dbReference>
<dbReference type="Pfam" id="PF01835">
    <property type="entry name" value="MG2"/>
    <property type="match status" value="1"/>
</dbReference>
<dbReference type="PROSITE" id="PS51257">
    <property type="entry name" value="PROKAR_LIPOPROTEIN"/>
    <property type="match status" value="1"/>
</dbReference>
<dbReference type="Gene3D" id="2.60.40.1930">
    <property type="match status" value="1"/>
</dbReference>
<dbReference type="InterPro" id="IPR041462">
    <property type="entry name" value="Bact_A2M_MG6"/>
</dbReference>
<dbReference type="PANTHER" id="PTHR40094:SF1">
    <property type="entry name" value="UBIQUITIN DOMAIN-CONTAINING PROTEIN"/>
    <property type="match status" value="1"/>
</dbReference>
<dbReference type="InterPro" id="IPR041203">
    <property type="entry name" value="Bact_A2M_MG5"/>
</dbReference>
<dbReference type="SMART" id="SM01360">
    <property type="entry name" value="A2M"/>
    <property type="match status" value="1"/>
</dbReference>
<dbReference type="Gene3D" id="2.60.40.3710">
    <property type="match status" value="1"/>
</dbReference>